<keyword evidence="1" id="KW-0285">Flavoprotein</keyword>
<dbReference type="InterPro" id="IPR009051">
    <property type="entry name" value="Helical_ferredxn"/>
</dbReference>
<dbReference type="PROSITE" id="PS00198">
    <property type="entry name" value="4FE4S_FER_1"/>
    <property type="match status" value="1"/>
</dbReference>
<evidence type="ECO:0000256" key="5">
    <source>
        <dbReference type="ARBA" id="ARBA00023014"/>
    </source>
</evidence>
<dbReference type="InterPro" id="IPR017900">
    <property type="entry name" value="4Fe4S_Fe_S_CS"/>
</dbReference>
<dbReference type="InterPro" id="IPR016166">
    <property type="entry name" value="FAD-bd_PCMH"/>
</dbReference>
<keyword evidence="2" id="KW-0479">Metal-binding</keyword>
<dbReference type="GO" id="GO:0071949">
    <property type="term" value="F:FAD binding"/>
    <property type="evidence" value="ECO:0007669"/>
    <property type="project" value="InterPro"/>
</dbReference>
<evidence type="ECO:0000259" key="7">
    <source>
        <dbReference type="PROSITE" id="PS51387"/>
    </source>
</evidence>
<accession>A0A8G2CAY4</accession>
<dbReference type="InterPro" id="IPR036318">
    <property type="entry name" value="FAD-bd_PCMH-like_sf"/>
</dbReference>
<dbReference type="SUPFAM" id="SSF54862">
    <property type="entry name" value="4Fe-4S ferredoxins"/>
    <property type="match status" value="1"/>
</dbReference>
<evidence type="ECO:0000259" key="6">
    <source>
        <dbReference type="PROSITE" id="PS51379"/>
    </source>
</evidence>
<sequence length="1191" mass="131201">MPHKGPHISIGSEFLVHRVLRIDLDEFEDWPESVRELAIALAEELFLVRYNPFIDADTVRSSVAKRFDRAEPALAHHYANTLREGVTMFWSAYEADMAFRSELVRRLGQIIPKNNIDLRPASLVECSTDATDLRMELPLLVVAPSATEQVSAIVRLANEMKFALIPRGGASGCTGGAIPARKRTVVMSLQKLSAIKSIDKKEMTLTAEAGVITFDAIKAVDNGGMLFTVDPASKTASTIGGNVSENSGGPFAFEYGTTLDNILHYTMVTPTGEIINVERVNHPRHKIMEDETAVFEVKDVSGGVRTVISLRGDQIRKAGLGKDVTNKFLGGLPGVQKEGTDGIITEATFICYPKQKYDRVLVLEFFGRSMRNAMLVIKDIVALRNTIREQGDLVKISALEEFGVKYVEAIEYQTKSKKHDDESPISVLIIELNSNDTNALDNSVQDIVNICAPYEGVEVFVAKDAAEAEVFWEDRHKLSAIARRTSGFKINEDIVIPIDVIPEFSDFLEHLNQRCMGRAFRTALGESGRLSGMPLEDKELNRAFTFASKVAKGDVPIAELSEQEALDQALAYFEHAQDRYPNLRRKLKKIVDDMLATRIVVANHMHAGDGNCHVNIPVDSNNPAMLHNAEEVAEEVMAKAQEMDGEVTGEHGIGITKIKFLAPEKMEQLTLFKRRVDPLSILNPAKLTQRDTPVKPFTFSFNRLIRDIQASGLPEKERLINLLTNIQVCTRCGKCKQVCPMFYPQGDLLYHPRNKNLSLGALLEAVYYSQVNKGKPDENLMGQLRKLMEHCTGCGKCMAVCPVKIDSSKVALELRAFVEDEGAGGHPIKSKVLDYLVSDVASRVPRAAKMASMGQRMQNKMLRLIPSAWRSGINSPLFSGLGPEVGYRGLNEVLRLDKGSIFIPENAPEGKELEAVFYFPGCGGSLFYRNIGLASLMLMLKSGVAVIMPPRHMCCGYPLLAAGKDEEYKKNRAANLEEMKVFLADAVRAGLKITHSITACGSCREGLESYGLAEALNIQLEHKDAVQFLIERMGSDALKDASKGKSVLYHPSCHAEWTGVHKTKAAGVYAHALSEFCGVDVTLNPGCCGESGMGALTSPAIYNKLRAKKEAGLTHVLPTMPDDAPVVVGCPSCKVGISRIFLNLQEKRPVLHTVEYIAEALYGADWKKHLKRIAIESVKKDSKRIVGTKSL</sequence>
<dbReference type="EMBL" id="FQZR01000005">
    <property type="protein sequence ID" value="SHJ41288.1"/>
    <property type="molecule type" value="Genomic_DNA"/>
</dbReference>
<dbReference type="Pfam" id="PF13183">
    <property type="entry name" value="Fer4_8"/>
    <property type="match status" value="1"/>
</dbReference>
<gene>
    <name evidence="8" type="ORF">SAMN05660830_02404</name>
</gene>
<keyword evidence="4" id="KW-0408">Iron</keyword>
<feature type="domain" description="4Fe-4S ferredoxin-type" evidence="6">
    <location>
        <begin position="782"/>
        <end position="811"/>
    </location>
</feature>
<dbReference type="Gene3D" id="3.30.465.10">
    <property type="match status" value="1"/>
</dbReference>
<evidence type="ECO:0000256" key="4">
    <source>
        <dbReference type="ARBA" id="ARBA00023004"/>
    </source>
</evidence>
<dbReference type="InterPro" id="IPR017896">
    <property type="entry name" value="4Fe4S_Fe-S-bd"/>
</dbReference>
<protein>
    <submittedName>
        <fullName evidence="8">FAD/FMN-containing dehydrogenase</fullName>
    </submittedName>
</protein>
<dbReference type="PROSITE" id="PS51379">
    <property type="entry name" value="4FE4S_FER_2"/>
    <property type="match status" value="2"/>
</dbReference>
<dbReference type="GO" id="GO:0046872">
    <property type="term" value="F:metal ion binding"/>
    <property type="evidence" value="ECO:0007669"/>
    <property type="project" value="UniProtKB-KW"/>
</dbReference>
<dbReference type="SUPFAM" id="SSF56176">
    <property type="entry name" value="FAD-binding/transporter-associated domain-like"/>
    <property type="match status" value="1"/>
</dbReference>
<dbReference type="InterPro" id="IPR016164">
    <property type="entry name" value="FAD-linked_Oxase-like_C"/>
</dbReference>
<dbReference type="InterPro" id="IPR051914">
    <property type="entry name" value="FAD-linked_OxidoTrans_Type4"/>
</dbReference>
<dbReference type="InterPro" id="IPR004017">
    <property type="entry name" value="Cys_rich_dom"/>
</dbReference>
<keyword evidence="5" id="KW-0411">Iron-sulfur</keyword>
<dbReference type="PROSITE" id="PS51387">
    <property type="entry name" value="FAD_PCMH"/>
    <property type="match status" value="1"/>
</dbReference>
<evidence type="ECO:0000256" key="1">
    <source>
        <dbReference type="ARBA" id="ARBA00022630"/>
    </source>
</evidence>
<feature type="domain" description="FAD-binding PCMH-type" evidence="7">
    <location>
        <begin position="134"/>
        <end position="354"/>
    </location>
</feature>
<organism evidence="8 9">
    <name type="scientific">Halodesulfovibrio aestuarii</name>
    <dbReference type="NCBI Taxonomy" id="126333"/>
    <lineage>
        <taxon>Bacteria</taxon>
        <taxon>Pseudomonadati</taxon>
        <taxon>Thermodesulfobacteriota</taxon>
        <taxon>Desulfovibrionia</taxon>
        <taxon>Desulfovibrionales</taxon>
        <taxon>Desulfovibrionaceae</taxon>
        <taxon>Halodesulfovibrio</taxon>
    </lineage>
</organism>
<dbReference type="Pfam" id="PF01565">
    <property type="entry name" value="FAD_binding_4"/>
    <property type="match status" value="1"/>
</dbReference>
<dbReference type="InterPro" id="IPR006094">
    <property type="entry name" value="Oxid_FAD_bind_N"/>
</dbReference>
<dbReference type="RefSeq" id="WP_020001078.1">
    <property type="nucleotide sequence ID" value="NZ_CP192219.1"/>
</dbReference>
<evidence type="ECO:0000313" key="9">
    <source>
        <dbReference type="Proteomes" id="UP000184001"/>
    </source>
</evidence>
<dbReference type="Proteomes" id="UP000184001">
    <property type="component" value="Unassembled WGS sequence"/>
</dbReference>
<dbReference type="Gene3D" id="3.30.70.2740">
    <property type="match status" value="1"/>
</dbReference>
<proteinExistence type="predicted"/>
<evidence type="ECO:0000256" key="2">
    <source>
        <dbReference type="ARBA" id="ARBA00022723"/>
    </source>
</evidence>
<dbReference type="Pfam" id="PF02754">
    <property type="entry name" value="CCG"/>
    <property type="match status" value="2"/>
</dbReference>
<dbReference type="Gene3D" id="1.10.1060.10">
    <property type="entry name" value="Alpha-helical ferredoxin"/>
    <property type="match status" value="1"/>
</dbReference>
<dbReference type="SUPFAM" id="SSF55103">
    <property type="entry name" value="FAD-linked oxidases, C-terminal domain"/>
    <property type="match status" value="1"/>
</dbReference>
<evidence type="ECO:0000256" key="3">
    <source>
        <dbReference type="ARBA" id="ARBA00022827"/>
    </source>
</evidence>
<dbReference type="Pfam" id="PF02913">
    <property type="entry name" value="FAD-oxidase_C"/>
    <property type="match status" value="2"/>
</dbReference>
<dbReference type="PANTHER" id="PTHR42934:SF2">
    <property type="entry name" value="GLYCOLATE OXIDASE SUBUNIT GLCD"/>
    <property type="match status" value="1"/>
</dbReference>
<dbReference type="PANTHER" id="PTHR42934">
    <property type="entry name" value="GLYCOLATE OXIDASE SUBUNIT GLCD"/>
    <property type="match status" value="1"/>
</dbReference>
<dbReference type="InterPro" id="IPR004113">
    <property type="entry name" value="FAD-bd_oxidored_4_C"/>
</dbReference>
<feature type="domain" description="4Fe-4S ferredoxin-type" evidence="6">
    <location>
        <begin position="720"/>
        <end position="740"/>
    </location>
</feature>
<comment type="caution">
    <text evidence="8">The sequence shown here is derived from an EMBL/GenBank/DDBJ whole genome shotgun (WGS) entry which is preliminary data.</text>
</comment>
<evidence type="ECO:0000313" key="8">
    <source>
        <dbReference type="EMBL" id="SHJ41288.1"/>
    </source>
</evidence>
<dbReference type="GO" id="GO:0016491">
    <property type="term" value="F:oxidoreductase activity"/>
    <property type="evidence" value="ECO:0007669"/>
    <property type="project" value="UniProtKB-ARBA"/>
</dbReference>
<keyword evidence="3" id="KW-0274">FAD</keyword>
<dbReference type="GO" id="GO:0051536">
    <property type="term" value="F:iron-sulfur cluster binding"/>
    <property type="evidence" value="ECO:0007669"/>
    <property type="project" value="UniProtKB-KW"/>
</dbReference>
<name>A0A8G2CAY4_9BACT</name>
<dbReference type="AlphaFoldDB" id="A0A8G2CAY4"/>
<reference evidence="8 9" key="1">
    <citation type="submission" date="2016-11" db="EMBL/GenBank/DDBJ databases">
        <authorList>
            <person name="Varghese N."/>
            <person name="Submissions S."/>
        </authorList>
    </citation>
    <scope>NUCLEOTIDE SEQUENCE [LARGE SCALE GENOMIC DNA]</scope>
    <source>
        <strain evidence="8 9">DSM 17919</strain>
    </source>
</reference>
<dbReference type="InterPro" id="IPR016169">
    <property type="entry name" value="FAD-bd_PCMH_sub2"/>
</dbReference>